<gene>
    <name evidence="2" type="ORF">ACE1CI_01075</name>
</gene>
<dbReference type="Pfam" id="PF14261">
    <property type="entry name" value="DUF4351"/>
    <property type="match status" value="1"/>
</dbReference>
<dbReference type="PANTHER" id="PTHR34613:SF1">
    <property type="entry name" value="SLL6017 PROTEIN"/>
    <property type="match status" value="1"/>
</dbReference>
<feature type="domain" description="DUF4351" evidence="1">
    <location>
        <begin position="219"/>
        <end position="277"/>
    </location>
</feature>
<dbReference type="RefSeq" id="WP_413261191.1">
    <property type="nucleotide sequence ID" value="NZ_JBHFNR010000008.1"/>
</dbReference>
<sequence length="281" mass="32795">MASDNICKYLTEKYPAQFVRWLLNKEPQNIQVLKTELSVEPIRADSLILLQIDEQILHLEFQTLPYSQPPLPFRMLQYWVRLQAQFWGKEIVQVVIFLKEIDSDAVFTDSYQSTNIRHQYRVIRLWEQEPTPFFADPALLPLATLTRSDRPNILLEQVASQIARIEEIEQRRNISACAEVLAGLRFNQALIRQLIKGEFMRESVIYQEILQEGVQQGLQQGKKQGELALIMRLLNRRFGSIDPQLQENLEKLSISQLEELGELLLDFSTISQLTDWLERQG</sequence>
<comment type="caution">
    <text evidence="2">The sequence shown here is derived from an EMBL/GenBank/DDBJ whole genome shotgun (WGS) entry which is preliminary data.</text>
</comment>
<name>A0ABV4XKM7_9CYAN</name>
<proteinExistence type="predicted"/>
<evidence type="ECO:0000259" key="1">
    <source>
        <dbReference type="Pfam" id="PF14261"/>
    </source>
</evidence>
<protein>
    <submittedName>
        <fullName evidence="2">Rpn family recombination-promoting nuclease/putative transposase</fullName>
    </submittedName>
</protein>
<keyword evidence="3" id="KW-1185">Reference proteome</keyword>
<dbReference type="EMBL" id="JBHFNR010000008">
    <property type="protein sequence ID" value="MFB2891514.1"/>
    <property type="molecule type" value="Genomic_DNA"/>
</dbReference>
<dbReference type="Proteomes" id="UP001576784">
    <property type="component" value="Unassembled WGS sequence"/>
</dbReference>
<organism evidence="2 3">
    <name type="scientific">Floridaenema flaviceps BLCC-F50</name>
    <dbReference type="NCBI Taxonomy" id="3153642"/>
    <lineage>
        <taxon>Bacteria</taxon>
        <taxon>Bacillati</taxon>
        <taxon>Cyanobacteriota</taxon>
        <taxon>Cyanophyceae</taxon>
        <taxon>Oscillatoriophycideae</taxon>
        <taxon>Aerosakkonematales</taxon>
        <taxon>Aerosakkonemataceae</taxon>
        <taxon>Floridanema</taxon>
        <taxon>Floridanema flaviceps</taxon>
    </lineage>
</organism>
<evidence type="ECO:0000313" key="3">
    <source>
        <dbReference type="Proteomes" id="UP001576784"/>
    </source>
</evidence>
<evidence type="ECO:0000313" key="2">
    <source>
        <dbReference type="EMBL" id="MFB2891514.1"/>
    </source>
</evidence>
<reference evidence="2 3" key="1">
    <citation type="submission" date="2024-09" db="EMBL/GenBank/DDBJ databases">
        <title>Floridaenema gen nov. (Aerosakkonemataceae, Aerosakkonematales ord. nov., Cyanobacteria) from benthic tropical and subtropical fresh waters, with the description of four new species.</title>
        <authorList>
            <person name="Moretto J.A."/>
            <person name="Berthold D.E."/>
            <person name="Lefler F.W."/>
            <person name="Huang I.-S."/>
            <person name="Laughinghouse H. IV."/>
        </authorList>
    </citation>
    <scope>NUCLEOTIDE SEQUENCE [LARGE SCALE GENOMIC DNA]</scope>
    <source>
        <strain evidence="2 3">BLCC-F50</strain>
    </source>
</reference>
<dbReference type="InterPro" id="IPR025587">
    <property type="entry name" value="DUF4351"/>
</dbReference>
<dbReference type="PANTHER" id="PTHR34613">
    <property type="entry name" value="SLL0800 PROTEIN"/>
    <property type="match status" value="1"/>
</dbReference>
<accession>A0ABV4XKM7</accession>